<name>A0ABQ4XDX5_9ASTR</name>
<dbReference type="EMBL" id="BQNB010016452">
    <property type="protein sequence ID" value="GJT51976.1"/>
    <property type="molecule type" value="Genomic_DNA"/>
</dbReference>
<proteinExistence type="predicted"/>
<evidence type="ECO:0000313" key="1">
    <source>
        <dbReference type="EMBL" id="GJS63459.1"/>
    </source>
</evidence>
<reference evidence="1" key="1">
    <citation type="journal article" date="2022" name="Int. J. Mol. Sci.">
        <title>Draft Genome of Tanacetum Coccineum: Genomic Comparison of Closely Related Tanacetum-Family Plants.</title>
        <authorList>
            <person name="Yamashiro T."/>
            <person name="Shiraishi A."/>
            <person name="Nakayama K."/>
            <person name="Satake H."/>
        </authorList>
    </citation>
    <scope>NUCLEOTIDE SEQUENCE</scope>
</reference>
<accession>A0ABQ4XDX5</accession>
<dbReference type="Proteomes" id="UP001151760">
    <property type="component" value="Unassembled WGS sequence"/>
</dbReference>
<sequence length="105" mass="12317">MATNPNDVRLTVLMALQEAHDEEACLEEQILSLMHRFADRFTNRRAEINRLVSLPNHQLIEYGRYALGCMTGADMKKATYLKSVRDELLRSMEEKRQLIKNYKEM</sequence>
<gene>
    <name evidence="1" type="ORF">Tco_0678023</name>
    <name evidence="2" type="ORF">Tco_0978133</name>
</gene>
<comment type="caution">
    <text evidence="1">The sequence shown here is derived from an EMBL/GenBank/DDBJ whole genome shotgun (WGS) entry which is preliminary data.</text>
</comment>
<evidence type="ECO:0000313" key="2">
    <source>
        <dbReference type="EMBL" id="GJT51976.1"/>
    </source>
</evidence>
<reference evidence="1" key="2">
    <citation type="submission" date="2022-01" db="EMBL/GenBank/DDBJ databases">
        <authorList>
            <person name="Yamashiro T."/>
            <person name="Shiraishi A."/>
            <person name="Satake H."/>
            <person name="Nakayama K."/>
        </authorList>
    </citation>
    <scope>NUCLEOTIDE SEQUENCE</scope>
</reference>
<evidence type="ECO:0000313" key="3">
    <source>
        <dbReference type="Proteomes" id="UP001151760"/>
    </source>
</evidence>
<dbReference type="EMBL" id="BQNB010009433">
    <property type="protein sequence ID" value="GJS63459.1"/>
    <property type="molecule type" value="Genomic_DNA"/>
</dbReference>
<organism evidence="1 3">
    <name type="scientific">Tanacetum coccineum</name>
    <dbReference type="NCBI Taxonomy" id="301880"/>
    <lineage>
        <taxon>Eukaryota</taxon>
        <taxon>Viridiplantae</taxon>
        <taxon>Streptophyta</taxon>
        <taxon>Embryophyta</taxon>
        <taxon>Tracheophyta</taxon>
        <taxon>Spermatophyta</taxon>
        <taxon>Magnoliopsida</taxon>
        <taxon>eudicotyledons</taxon>
        <taxon>Gunneridae</taxon>
        <taxon>Pentapetalae</taxon>
        <taxon>asterids</taxon>
        <taxon>campanulids</taxon>
        <taxon>Asterales</taxon>
        <taxon>Asteraceae</taxon>
        <taxon>Asteroideae</taxon>
        <taxon>Anthemideae</taxon>
        <taxon>Anthemidinae</taxon>
        <taxon>Tanacetum</taxon>
    </lineage>
</organism>
<protein>
    <submittedName>
        <fullName evidence="1">Uncharacterized protein</fullName>
    </submittedName>
</protein>
<keyword evidence="3" id="KW-1185">Reference proteome</keyword>